<protein>
    <submittedName>
        <fullName evidence="7">OmpA family protein</fullName>
    </submittedName>
</protein>
<dbReference type="InterPro" id="IPR050330">
    <property type="entry name" value="Bact_OuterMem_StrucFunc"/>
</dbReference>
<dbReference type="PANTHER" id="PTHR30329">
    <property type="entry name" value="STATOR ELEMENT OF FLAGELLAR MOTOR COMPLEX"/>
    <property type="match status" value="1"/>
</dbReference>
<dbReference type="SUPFAM" id="SSF103088">
    <property type="entry name" value="OmpA-like"/>
    <property type="match status" value="1"/>
</dbReference>
<dbReference type="Proteomes" id="UP000501812">
    <property type="component" value="Chromosome"/>
</dbReference>
<evidence type="ECO:0000256" key="4">
    <source>
        <dbReference type="PROSITE-ProRule" id="PRU00473"/>
    </source>
</evidence>
<name>A0A858RIF0_9BACT</name>
<evidence type="ECO:0000256" key="1">
    <source>
        <dbReference type="ARBA" id="ARBA00004442"/>
    </source>
</evidence>
<reference evidence="7 8" key="1">
    <citation type="submission" date="2020-04" db="EMBL/GenBank/DDBJ databases">
        <title>Luteolibacter sp. G-1-1-1 isolated from soil.</title>
        <authorList>
            <person name="Dahal R.H."/>
        </authorList>
    </citation>
    <scope>NUCLEOTIDE SEQUENCE [LARGE SCALE GENOMIC DNA]</scope>
    <source>
        <strain evidence="7 8">G-1-1-1</strain>
    </source>
</reference>
<keyword evidence="8" id="KW-1185">Reference proteome</keyword>
<gene>
    <name evidence="7" type="ORF">HHL09_12110</name>
</gene>
<dbReference type="CDD" id="cd07185">
    <property type="entry name" value="OmpA_C-like"/>
    <property type="match status" value="1"/>
</dbReference>
<dbReference type="GO" id="GO:0009279">
    <property type="term" value="C:cell outer membrane"/>
    <property type="evidence" value="ECO:0007669"/>
    <property type="project" value="UniProtKB-SubCell"/>
</dbReference>
<dbReference type="PRINTS" id="PR01021">
    <property type="entry name" value="OMPADOMAIN"/>
</dbReference>
<dbReference type="Gene3D" id="3.30.1330.60">
    <property type="entry name" value="OmpA-like domain"/>
    <property type="match status" value="1"/>
</dbReference>
<accession>A0A858RIF0</accession>
<feature type="compositionally biased region" description="Basic and acidic residues" evidence="5">
    <location>
        <begin position="63"/>
        <end position="72"/>
    </location>
</feature>
<dbReference type="Pfam" id="PF00691">
    <property type="entry name" value="OmpA"/>
    <property type="match status" value="1"/>
</dbReference>
<dbReference type="InterPro" id="IPR036737">
    <property type="entry name" value="OmpA-like_sf"/>
</dbReference>
<evidence type="ECO:0000313" key="8">
    <source>
        <dbReference type="Proteomes" id="UP000501812"/>
    </source>
</evidence>
<dbReference type="AlphaFoldDB" id="A0A858RIF0"/>
<evidence type="ECO:0000256" key="3">
    <source>
        <dbReference type="ARBA" id="ARBA00023237"/>
    </source>
</evidence>
<keyword evidence="2 4" id="KW-0472">Membrane</keyword>
<comment type="subcellular location">
    <subcellularLocation>
        <location evidence="1">Cell outer membrane</location>
    </subcellularLocation>
</comment>
<feature type="compositionally biased region" description="Basic and acidic residues" evidence="5">
    <location>
        <begin position="43"/>
        <end position="53"/>
    </location>
</feature>
<dbReference type="EMBL" id="CP051774">
    <property type="protein sequence ID" value="QJE96495.1"/>
    <property type="molecule type" value="Genomic_DNA"/>
</dbReference>
<feature type="compositionally biased region" description="Polar residues" evidence="5">
    <location>
        <begin position="413"/>
        <end position="426"/>
    </location>
</feature>
<keyword evidence="3" id="KW-0998">Cell outer membrane</keyword>
<dbReference type="KEGG" id="luo:HHL09_12110"/>
<proteinExistence type="predicted"/>
<dbReference type="PANTHER" id="PTHR30329:SF21">
    <property type="entry name" value="LIPOPROTEIN YIAD-RELATED"/>
    <property type="match status" value="1"/>
</dbReference>
<dbReference type="InterPro" id="IPR006665">
    <property type="entry name" value="OmpA-like"/>
</dbReference>
<feature type="region of interest" description="Disordered" evidence="5">
    <location>
        <begin position="29"/>
        <end position="72"/>
    </location>
</feature>
<dbReference type="RefSeq" id="WP_169454896.1">
    <property type="nucleotide sequence ID" value="NZ_CP051774.1"/>
</dbReference>
<feature type="domain" description="OmpA-like" evidence="6">
    <location>
        <begin position="324"/>
        <end position="446"/>
    </location>
</feature>
<organism evidence="7 8">
    <name type="scientific">Luteolibacter luteus</name>
    <dbReference type="NCBI Taxonomy" id="2728835"/>
    <lineage>
        <taxon>Bacteria</taxon>
        <taxon>Pseudomonadati</taxon>
        <taxon>Verrucomicrobiota</taxon>
        <taxon>Verrucomicrobiia</taxon>
        <taxon>Verrucomicrobiales</taxon>
        <taxon>Verrucomicrobiaceae</taxon>
        <taxon>Luteolibacter</taxon>
    </lineage>
</organism>
<dbReference type="InterPro" id="IPR006664">
    <property type="entry name" value="OMP_bac"/>
</dbReference>
<evidence type="ECO:0000259" key="6">
    <source>
        <dbReference type="PROSITE" id="PS51123"/>
    </source>
</evidence>
<evidence type="ECO:0000256" key="2">
    <source>
        <dbReference type="ARBA" id="ARBA00023136"/>
    </source>
</evidence>
<evidence type="ECO:0000256" key="5">
    <source>
        <dbReference type="SAM" id="MobiDB-lite"/>
    </source>
</evidence>
<evidence type="ECO:0000313" key="7">
    <source>
        <dbReference type="EMBL" id="QJE96495.1"/>
    </source>
</evidence>
<feature type="region of interest" description="Disordered" evidence="5">
    <location>
        <begin position="413"/>
        <end position="435"/>
    </location>
</feature>
<sequence>MSDSRFPIAFLFGAVALAAGVAVLYVNRSTPEAPPAPPAQVESKPEPETEPKSEPIPATQKESMVDSPKDPEAALANAGVGVAEVNPADLLSKIGTALEAGDFDTLGKLIGRDALDDATRKRLAQMATGEQIKLRKPDTVQEVGELELNNRARWALWLDGAETGRDRIFFDLKQSAGKWSVQSLTLPPAPGDPIPKAVLVDSLGIADAFLQATLRQEFEMAKEFAETSTVSDAKIAGLCILFEEGNYRLRPEKPLRAMFQRPDTAGYLARVVNADGSDAAEFSMVLRQPGNGGHWRVSDVNLDQLLADYARRVAGGDVYYSPLVKNPKGGDTLVLYFGFDEDVLAPRTERQMEIVAQILKTDRDKQLTISGHTDALGTEQYNEQLSARRAGIVKDFLVKTGVREDQIITLARGQSQPRRPNFTESGGDNPEGRRANRRTEIYLDFD</sequence>
<dbReference type="PROSITE" id="PS51123">
    <property type="entry name" value="OMPA_2"/>
    <property type="match status" value="1"/>
</dbReference>